<accession>A0A0J8AEM5</accession>
<evidence type="ECO:0000256" key="2">
    <source>
        <dbReference type="ARBA" id="ARBA00005722"/>
    </source>
</evidence>
<keyword evidence="8" id="KW-1185">Reference proteome</keyword>
<protein>
    <submittedName>
        <fullName evidence="7">Structural protein MipA</fullName>
    </submittedName>
</protein>
<feature type="chain" id="PRO_5005293945" evidence="6">
    <location>
        <begin position="24"/>
        <end position="281"/>
    </location>
</feature>
<evidence type="ECO:0000313" key="8">
    <source>
        <dbReference type="Proteomes" id="UP000052268"/>
    </source>
</evidence>
<gene>
    <name evidence="7" type="ORF">V474_22305</name>
</gene>
<comment type="caution">
    <text evidence="7">The sequence shown here is derived from an EMBL/GenBank/DDBJ whole genome shotgun (WGS) entry which is preliminary data.</text>
</comment>
<dbReference type="AlphaFoldDB" id="A0A0J8AEM5"/>
<proteinExistence type="inferred from homology"/>
<evidence type="ECO:0000256" key="5">
    <source>
        <dbReference type="ARBA" id="ARBA00023237"/>
    </source>
</evidence>
<dbReference type="Pfam" id="PF06629">
    <property type="entry name" value="MipA"/>
    <property type="match status" value="1"/>
</dbReference>
<reference evidence="7 8" key="1">
    <citation type="journal article" date="2015" name="G3 (Bethesda)">
        <title>Insights into Ongoing Evolution of the Hexachlorocyclohexane Catabolic Pathway from Comparative Genomics of Ten Sphingomonadaceae Strains.</title>
        <authorList>
            <person name="Pearce S.L."/>
            <person name="Oakeshott J.G."/>
            <person name="Pandey G."/>
        </authorList>
    </citation>
    <scope>NUCLEOTIDE SEQUENCE [LARGE SCALE GENOMIC DNA]</scope>
    <source>
        <strain evidence="7 8">LL02</strain>
    </source>
</reference>
<keyword evidence="5" id="KW-0998">Cell outer membrane</keyword>
<dbReference type="PANTHER" id="PTHR38776:SF1">
    <property type="entry name" value="MLTA-INTERACTING PROTEIN-RELATED"/>
    <property type="match status" value="1"/>
</dbReference>
<organism evidence="7 8">
    <name type="scientific">Novosphingobium barchaimii LL02</name>
    <dbReference type="NCBI Taxonomy" id="1114963"/>
    <lineage>
        <taxon>Bacteria</taxon>
        <taxon>Pseudomonadati</taxon>
        <taxon>Pseudomonadota</taxon>
        <taxon>Alphaproteobacteria</taxon>
        <taxon>Sphingomonadales</taxon>
        <taxon>Sphingomonadaceae</taxon>
        <taxon>Novosphingobium</taxon>
    </lineage>
</organism>
<evidence type="ECO:0000256" key="3">
    <source>
        <dbReference type="ARBA" id="ARBA00022729"/>
    </source>
</evidence>
<sequence>MRSRLNITLLAAGAALFATPAFAQEAPAENVLDGDYLTVGVGAVYVPTYRGSDDYVVSPVPLVKGHFAGVDINPRVAGVALDFIPEAKDAKVGFSLGPVATYSANRAGRIKDPVVRAAGKLDPAIEVGFNAGVTAYRLLSDYDALTVSADVKWDVNGAYKGMTVNPAISYATPLSTALVGVLAVSARRVDNDFASYYYSVTPLQNAASGLPVYRAKGGWDSVNTSLLLAYDLSGDVRDGGLSLFGVANYSRMLNDAKDTPFTSIRGDANQWIIGGGVAYTF</sequence>
<dbReference type="Proteomes" id="UP000052268">
    <property type="component" value="Unassembled WGS sequence"/>
</dbReference>
<dbReference type="GO" id="GO:0009279">
    <property type="term" value="C:cell outer membrane"/>
    <property type="evidence" value="ECO:0007669"/>
    <property type="project" value="UniProtKB-SubCell"/>
</dbReference>
<dbReference type="InterPro" id="IPR010583">
    <property type="entry name" value="MipA"/>
</dbReference>
<keyword evidence="4" id="KW-0472">Membrane</keyword>
<evidence type="ECO:0000313" key="7">
    <source>
        <dbReference type="EMBL" id="KMS53450.1"/>
    </source>
</evidence>
<feature type="signal peptide" evidence="6">
    <location>
        <begin position="1"/>
        <end position="23"/>
    </location>
</feature>
<dbReference type="RefSeq" id="WP_059152407.1">
    <property type="nucleotide sequence ID" value="NZ_KQ130455.1"/>
</dbReference>
<comment type="subcellular location">
    <subcellularLocation>
        <location evidence="1">Cell outer membrane</location>
    </subcellularLocation>
</comment>
<name>A0A0J8AEM5_9SPHN</name>
<evidence type="ECO:0000256" key="4">
    <source>
        <dbReference type="ARBA" id="ARBA00023136"/>
    </source>
</evidence>
<evidence type="ECO:0000256" key="6">
    <source>
        <dbReference type="SAM" id="SignalP"/>
    </source>
</evidence>
<evidence type="ECO:0000256" key="1">
    <source>
        <dbReference type="ARBA" id="ARBA00004442"/>
    </source>
</evidence>
<dbReference type="OrthoDB" id="5462484at2"/>
<keyword evidence="3 6" id="KW-0732">Signal</keyword>
<comment type="similarity">
    <text evidence="2">Belongs to the MipA/OmpV family.</text>
</comment>
<dbReference type="PANTHER" id="PTHR38776">
    <property type="entry name" value="MLTA-INTERACTING PROTEIN-RELATED"/>
    <property type="match status" value="1"/>
</dbReference>
<dbReference type="EMBL" id="JACU01000007">
    <property type="protein sequence ID" value="KMS53450.1"/>
    <property type="molecule type" value="Genomic_DNA"/>
</dbReference>
<dbReference type="PATRIC" id="fig|1114963.3.peg.3302"/>